<evidence type="ECO:0000259" key="8">
    <source>
        <dbReference type="Pfam" id="PF20467"/>
    </source>
</evidence>
<evidence type="ECO:0000256" key="2">
    <source>
        <dbReference type="ARBA" id="ARBA00022603"/>
    </source>
</evidence>
<reference evidence="12" key="2">
    <citation type="submission" date="2010-08" db="EMBL/GenBank/DDBJ databases">
        <title>Complete sequence of Fibrobacter succinogenes subsp. succinogenes S85.</title>
        <authorList>
            <person name="Durkin A.S."/>
            <person name="Nelson K.E."/>
            <person name="Morrison M."/>
            <person name="Forsberg C.W."/>
            <person name="Wilson D.B."/>
            <person name="Russell J.B."/>
            <person name="Cann I.K.O."/>
            <person name="Mackie R.I."/>
            <person name="White B.A."/>
        </authorList>
    </citation>
    <scope>NUCLEOTIDE SEQUENCE [LARGE SCALE GENOMIC DNA]</scope>
    <source>
        <strain evidence="12">ATCC 19169 / S85</strain>
    </source>
</reference>
<feature type="domain" description="MmeI-like N-terminal" evidence="5">
    <location>
        <begin position="4"/>
        <end position="162"/>
    </location>
</feature>
<dbReference type="PANTHER" id="PTHR33841:SF1">
    <property type="entry name" value="DNA METHYLTRANSFERASE A"/>
    <property type="match status" value="1"/>
</dbReference>
<dbReference type="EMBL" id="CP001792">
    <property type="protein sequence ID" value="ACX76034.1"/>
    <property type="molecule type" value="Genomic_DNA"/>
</dbReference>
<feature type="domain" description="MmeI-like DNA-methyltransferase" evidence="9">
    <location>
        <begin position="324"/>
        <end position="578"/>
    </location>
</feature>
<dbReference type="Proteomes" id="UP000001497">
    <property type="component" value="Chromosome"/>
</dbReference>
<feature type="domain" description="MmeI-like target recognition" evidence="7">
    <location>
        <begin position="596"/>
        <end position="798"/>
    </location>
</feature>
<dbReference type="PATRIC" id="fig|59374.8.peg.2880"/>
<dbReference type="SUPFAM" id="SSF53335">
    <property type="entry name" value="S-adenosyl-L-methionine-dependent methyltransferases"/>
    <property type="match status" value="1"/>
</dbReference>
<comment type="catalytic activity">
    <reaction evidence="4">
        <text>a 2'-deoxyadenosine in DNA + S-adenosyl-L-methionine = an N(6)-methyl-2'-deoxyadenosine in DNA + S-adenosyl-L-homocysteine + H(+)</text>
        <dbReference type="Rhea" id="RHEA:15197"/>
        <dbReference type="Rhea" id="RHEA-COMP:12418"/>
        <dbReference type="Rhea" id="RHEA-COMP:12419"/>
        <dbReference type="ChEBI" id="CHEBI:15378"/>
        <dbReference type="ChEBI" id="CHEBI:57856"/>
        <dbReference type="ChEBI" id="CHEBI:59789"/>
        <dbReference type="ChEBI" id="CHEBI:90615"/>
        <dbReference type="ChEBI" id="CHEBI:90616"/>
        <dbReference type="EC" id="2.1.1.72"/>
    </reaction>
</comment>
<dbReference type="HOGENOM" id="CLU_005831_3_0_0"/>
<reference evidence="11" key="3">
    <citation type="submission" date="2010-08" db="EMBL/GenBank/DDBJ databases">
        <authorList>
            <person name="Durkin A.S."/>
            <person name="Nelson K.E."/>
            <person name="Morrison M."/>
            <person name="Forsberg C.W."/>
            <person name="Wilson D.B."/>
            <person name="Russell J.B."/>
            <person name="Cann I.K.O."/>
            <person name="Mackie R.I."/>
            <person name="White B.A."/>
        </authorList>
    </citation>
    <scope>NUCLEOTIDE SEQUENCE</scope>
    <source>
        <strain evidence="11">S85</strain>
    </source>
</reference>
<dbReference type="STRING" id="59374.FSU_3012"/>
<dbReference type="KEGG" id="fsu:Fisuc_2448"/>
<keyword evidence="3" id="KW-0808">Transferase</keyword>
<name>C9RLL9_FIBSS</name>
<proteinExistence type="predicted"/>
<dbReference type="GO" id="GO:0009007">
    <property type="term" value="F:site-specific DNA-methyltransferase (adenine-specific) activity"/>
    <property type="evidence" value="ECO:0007669"/>
    <property type="project" value="UniProtKB-EC"/>
</dbReference>
<evidence type="ECO:0000313" key="13">
    <source>
        <dbReference type="Proteomes" id="UP000001497"/>
    </source>
</evidence>
<dbReference type="EMBL" id="CP002158">
    <property type="protein sequence ID" value="ADL26904.1"/>
    <property type="molecule type" value="Genomic_DNA"/>
</dbReference>
<accession>C9RLL9</accession>
<keyword evidence="2" id="KW-0489">Methyltransferase</keyword>
<dbReference type="OrthoDB" id="9806213at2"/>
<dbReference type="Pfam" id="PF20465">
    <property type="entry name" value="MmeI_hel"/>
    <property type="match status" value="1"/>
</dbReference>
<dbReference type="InterPro" id="IPR029063">
    <property type="entry name" value="SAM-dependent_MTases_sf"/>
</dbReference>
<dbReference type="RefSeq" id="WP_014547063.1">
    <property type="nucleotide sequence ID" value="NC_013410.1"/>
</dbReference>
<dbReference type="AlphaFoldDB" id="C9RLL9"/>
<evidence type="ECO:0000313" key="11">
    <source>
        <dbReference type="EMBL" id="ADL26904.1"/>
    </source>
</evidence>
<dbReference type="Pfam" id="PF20473">
    <property type="entry name" value="MmeI_Mtase"/>
    <property type="match status" value="1"/>
</dbReference>
<dbReference type="InterPro" id="IPR046818">
    <property type="entry name" value="MmeI_C"/>
</dbReference>
<evidence type="ECO:0000313" key="10">
    <source>
        <dbReference type="EMBL" id="ACX76034.1"/>
    </source>
</evidence>
<dbReference type="Gene3D" id="3.40.50.150">
    <property type="entry name" value="Vaccinia Virus protein VP39"/>
    <property type="match status" value="1"/>
</dbReference>
<organism evidence="11 12">
    <name type="scientific">Fibrobacter succinogenes (strain ATCC 19169 / S85)</name>
    <dbReference type="NCBI Taxonomy" id="59374"/>
    <lineage>
        <taxon>Bacteria</taxon>
        <taxon>Pseudomonadati</taxon>
        <taxon>Fibrobacterota</taxon>
        <taxon>Fibrobacteria</taxon>
        <taxon>Fibrobacterales</taxon>
        <taxon>Fibrobacteraceae</taxon>
        <taxon>Fibrobacter</taxon>
    </lineage>
</organism>
<dbReference type="GO" id="GO:0032259">
    <property type="term" value="P:methylation"/>
    <property type="evidence" value="ECO:0007669"/>
    <property type="project" value="UniProtKB-KW"/>
</dbReference>
<evidence type="ECO:0000259" key="6">
    <source>
        <dbReference type="Pfam" id="PF20465"/>
    </source>
</evidence>
<dbReference type="InterPro" id="IPR046817">
    <property type="entry name" value="MmeI_N"/>
</dbReference>
<evidence type="ECO:0000256" key="3">
    <source>
        <dbReference type="ARBA" id="ARBA00022679"/>
    </source>
</evidence>
<dbReference type="Proteomes" id="UP000000517">
    <property type="component" value="Chromosome"/>
</dbReference>
<dbReference type="eggNOG" id="COG1002">
    <property type="taxonomic scope" value="Bacteria"/>
</dbReference>
<evidence type="ECO:0000259" key="7">
    <source>
        <dbReference type="Pfam" id="PF20466"/>
    </source>
</evidence>
<feature type="domain" description="MmeI-like helicase spacer" evidence="6">
    <location>
        <begin position="171"/>
        <end position="248"/>
    </location>
</feature>
<protein>
    <recommendedName>
        <fullName evidence="1">site-specific DNA-methyltransferase (adenine-specific)</fullName>
        <ecNumber evidence="1">2.1.1.72</ecNumber>
    </recommendedName>
</protein>
<gene>
    <name evidence="10" type="ordered locus">Fisuc_2448</name>
    <name evidence="11" type="ordered locus">FSU_3012</name>
</gene>
<dbReference type="InterPro" id="IPR046816">
    <property type="entry name" value="MmeI_Mtase"/>
</dbReference>
<dbReference type="REBASE" id="22228">
    <property type="entry name" value="Fsu85ORF2448P"/>
</dbReference>
<evidence type="ECO:0000259" key="9">
    <source>
        <dbReference type="Pfam" id="PF20473"/>
    </source>
</evidence>
<keyword evidence="13" id="KW-1185">Reference proteome</keyword>
<dbReference type="InterPro" id="IPR046820">
    <property type="entry name" value="MmeI_TRD"/>
</dbReference>
<evidence type="ECO:0000313" key="12">
    <source>
        <dbReference type="Proteomes" id="UP000000517"/>
    </source>
</evidence>
<dbReference type="Pfam" id="PF20464">
    <property type="entry name" value="MmeI_N"/>
    <property type="match status" value="1"/>
</dbReference>
<sequence>MPSIAEIENKIEDIVAKYRETGATGDFIYDFILAYDLPKASVKRLQNGSLNLSKNQGEICWKGKLLYKELFKDELNVSLALETAKSIKHNERFVVLSDGKKLLCVDTKTKDTLETEFKDLPKHSSFFLPWAGIEKTEFIDENPADVRAARKMAKLFDEIKKDNAKKLISQHDFNVFLSRLLFCFFAEDTGIFTDNLFTNTIAATTKADGSDLNEFLERLFTVLDTAPKERKKLPDYLEKFPYVNGGLFRNKIEIPRFSAHSRNKIIECGELNWKDINPDIFGSMFQTVIDEEQRGDLGQHYTSVPNIMKVIEPLFLNDLRKEFDAAGKSVTKLKNLLLRIRNIQIFDPACGSGNFLIIAYKELRKLEMDILLKMQEFGLTGIHLNHFYGIEIDDFACETAKLSLWLAEHQMNVEFFSKTGTICPTLPLKEAGHIVCDNACNIDWNNVCPNNGNDEIYVLGNPPYLGARLQKENHKKDVEAVFENVKGAKNLDYIACWFYKGSDYIANSNATLAFVSTNSICQGEQVAILWPQIFNKGIEIQFGYSSFKWTNNAQYNAGVIVTIIGLSDEKLRKEHFLFNGLRKNKASKINAYLSSGSDVIVEEKKDSLSDFPPMNFGSMPNDGQYLLFEKKEHDDAVKKCPEIKKFMKLFLGADEFINGEKRYCLWITDNSKKEAMSIPIIAERVKKCKELRVKSKRAATNKLALVPYKFGEIRYKETSSIIVPGASSERRTYIPMDFLSKDTVVSNAAFAVYDAEPWLFSILNSKMHMAWVRTVGGKLKNDYRYSAKLVYNTFPFPHINDEQKNMLKDYAFGIIAARENHPGKTLAELYNPESMPNDLKKAHEENDFAIEKIYRARPFANDEERLEFLFRLYEQMIREEQE</sequence>
<evidence type="ECO:0000259" key="5">
    <source>
        <dbReference type="Pfam" id="PF20464"/>
    </source>
</evidence>
<evidence type="ECO:0000256" key="4">
    <source>
        <dbReference type="ARBA" id="ARBA00047942"/>
    </source>
</evidence>
<dbReference type="Pfam" id="PF20466">
    <property type="entry name" value="MmeI_TRD"/>
    <property type="match status" value="1"/>
</dbReference>
<dbReference type="InterPro" id="IPR050953">
    <property type="entry name" value="N4_N6_ade-DNA_methylase"/>
</dbReference>
<dbReference type="KEGG" id="fsc:FSU_3012"/>
<evidence type="ECO:0000256" key="1">
    <source>
        <dbReference type="ARBA" id="ARBA00011900"/>
    </source>
</evidence>
<dbReference type="InterPro" id="IPR046819">
    <property type="entry name" value="MmeI_hel"/>
</dbReference>
<dbReference type="REBASE" id="27340">
    <property type="entry name" value="FssORF3012P"/>
</dbReference>
<dbReference type="Pfam" id="PF20467">
    <property type="entry name" value="MmeI_C"/>
    <property type="match status" value="1"/>
</dbReference>
<reference evidence="10 13" key="1">
    <citation type="submission" date="2009-10" db="EMBL/GenBank/DDBJ databases">
        <title>Complete sequence of Fibrobacter succinogenes subsp. succinogenes S85.</title>
        <authorList>
            <consortium name="US DOE Joint Genome Institute"/>
            <person name="Lucas S."/>
            <person name="Copeland A."/>
            <person name="Lapidus A."/>
            <person name="Glavina del Rio T."/>
            <person name="Tice H."/>
            <person name="Bruce D."/>
            <person name="Goodwin L."/>
            <person name="Pitluck S."/>
            <person name="Chertkov O."/>
            <person name="Detter J.C."/>
            <person name="Han C."/>
            <person name="Tapia R."/>
            <person name="Larimer F."/>
            <person name="Land M."/>
            <person name="Hauser L."/>
            <person name="Kyrpides N."/>
            <person name="Mikhailova N."/>
            <person name="Weimer P.J."/>
            <person name="Stevenson D.M."/>
            <person name="Boyum J."/>
            <person name="Brumm P.I."/>
            <person name="Mead D."/>
        </authorList>
    </citation>
    <scope>NUCLEOTIDE SEQUENCE [LARGE SCALE GENOMIC DNA]</scope>
    <source>
        <strain evidence="13">ATCC 19169 / S85</strain>
        <strain evidence="10">S85</strain>
    </source>
</reference>
<dbReference type="EC" id="2.1.1.72" evidence="1"/>
<dbReference type="PANTHER" id="PTHR33841">
    <property type="entry name" value="DNA METHYLTRANSFERASE YEEA-RELATED"/>
    <property type="match status" value="1"/>
</dbReference>
<feature type="domain" description="MmeI-like C-terminal" evidence="8">
    <location>
        <begin position="800"/>
        <end position="877"/>
    </location>
</feature>